<dbReference type="AlphaFoldDB" id="A0A926Y2J1"/>
<evidence type="ECO:0000256" key="7">
    <source>
        <dbReference type="RuleBase" id="RU363032"/>
    </source>
</evidence>
<keyword evidence="2 7" id="KW-0813">Transport</keyword>
<feature type="transmembrane region" description="Helical" evidence="7">
    <location>
        <begin position="110"/>
        <end position="132"/>
    </location>
</feature>
<dbReference type="Gene3D" id="1.10.3720.10">
    <property type="entry name" value="MetI-like"/>
    <property type="match status" value="1"/>
</dbReference>
<evidence type="ECO:0000256" key="3">
    <source>
        <dbReference type="ARBA" id="ARBA00022475"/>
    </source>
</evidence>
<dbReference type="CDD" id="cd06261">
    <property type="entry name" value="TM_PBP2"/>
    <property type="match status" value="1"/>
</dbReference>
<evidence type="ECO:0000256" key="6">
    <source>
        <dbReference type="ARBA" id="ARBA00023136"/>
    </source>
</evidence>
<dbReference type="GO" id="GO:0005886">
    <property type="term" value="C:plasma membrane"/>
    <property type="evidence" value="ECO:0007669"/>
    <property type="project" value="UniProtKB-SubCell"/>
</dbReference>
<dbReference type="PANTHER" id="PTHR30193">
    <property type="entry name" value="ABC TRANSPORTER PERMEASE PROTEIN"/>
    <property type="match status" value="1"/>
</dbReference>
<keyword evidence="5 7" id="KW-1133">Transmembrane helix</keyword>
<keyword evidence="10" id="KW-1185">Reference proteome</keyword>
<dbReference type="PANTHER" id="PTHR30193:SF37">
    <property type="entry name" value="INNER MEMBRANE ABC TRANSPORTER PERMEASE PROTEIN YCJO"/>
    <property type="match status" value="1"/>
</dbReference>
<feature type="transmembrane region" description="Helical" evidence="7">
    <location>
        <begin position="211"/>
        <end position="236"/>
    </location>
</feature>
<dbReference type="GO" id="GO:0055085">
    <property type="term" value="P:transmembrane transport"/>
    <property type="evidence" value="ECO:0007669"/>
    <property type="project" value="InterPro"/>
</dbReference>
<evidence type="ECO:0000256" key="2">
    <source>
        <dbReference type="ARBA" id="ARBA00022448"/>
    </source>
</evidence>
<evidence type="ECO:0000256" key="5">
    <source>
        <dbReference type="ARBA" id="ARBA00022989"/>
    </source>
</evidence>
<comment type="subcellular location">
    <subcellularLocation>
        <location evidence="1 7">Cell membrane</location>
        <topology evidence="1 7">Multi-pass membrane protein</topology>
    </subcellularLocation>
</comment>
<feature type="transmembrane region" description="Helical" evidence="7">
    <location>
        <begin position="256"/>
        <end position="276"/>
    </location>
</feature>
<feature type="transmembrane region" description="Helical" evidence="7">
    <location>
        <begin position="152"/>
        <end position="176"/>
    </location>
</feature>
<dbReference type="Proteomes" id="UP000598820">
    <property type="component" value="Unassembled WGS sequence"/>
</dbReference>
<keyword evidence="3" id="KW-1003">Cell membrane</keyword>
<protein>
    <submittedName>
        <fullName evidence="9">Sugar ABC transporter permease</fullName>
    </submittedName>
</protein>
<evidence type="ECO:0000256" key="4">
    <source>
        <dbReference type="ARBA" id="ARBA00022692"/>
    </source>
</evidence>
<comment type="caution">
    <text evidence="9">The sequence shown here is derived from an EMBL/GenBank/DDBJ whole genome shotgun (WGS) entry which is preliminary data.</text>
</comment>
<feature type="transmembrane region" description="Helical" evidence="7">
    <location>
        <begin position="12"/>
        <end position="36"/>
    </location>
</feature>
<dbReference type="InterPro" id="IPR051393">
    <property type="entry name" value="ABC_transporter_permease"/>
</dbReference>
<sequence length="289" mass="32671">MPQPSTRQRDMITIAWLFLGFPLLLIGLFVFFPIGYSLFISFFDWNLVTNQRTFIGLANYTRLFSDSLFWKSTGNTILYTIGVVPIQTFLALFLAFVMNQKIRGRSFFRAAFYIPAITSSVVTSTLFIALFSKQGLINQLFGLENDWLTNPNTAMLTIMANNIWTTSGYFMVSFLAGLQSIPNSLYEAARIDGASTWQQFWKITVPMVRPVTYFVLVLGLIGCFQVFDQIFIMSAGGPVNSTTTLSYYVYVNGFKYFKLGYAAAAAIVLAVLIFSANQVQNRYFKPEVD</sequence>
<evidence type="ECO:0000313" key="9">
    <source>
        <dbReference type="EMBL" id="MBD2703112.1"/>
    </source>
</evidence>
<dbReference type="Pfam" id="PF00528">
    <property type="entry name" value="BPD_transp_1"/>
    <property type="match status" value="1"/>
</dbReference>
<comment type="similarity">
    <text evidence="7">Belongs to the binding-protein-dependent transport system permease family.</text>
</comment>
<accession>A0A926Y2J1</accession>
<dbReference type="InterPro" id="IPR035906">
    <property type="entry name" value="MetI-like_sf"/>
</dbReference>
<dbReference type="EMBL" id="JACWZY010000019">
    <property type="protein sequence ID" value="MBD2703112.1"/>
    <property type="molecule type" value="Genomic_DNA"/>
</dbReference>
<evidence type="ECO:0000256" key="1">
    <source>
        <dbReference type="ARBA" id="ARBA00004651"/>
    </source>
</evidence>
<keyword evidence="6 7" id="KW-0472">Membrane</keyword>
<dbReference type="RefSeq" id="WP_190888957.1">
    <property type="nucleotide sequence ID" value="NZ_JACWZY010000019.1"/>
</dbReference>
<dbReference type="PROSITE" id="PS50928">
    <property type="entry name" value="ABC_TM1"/>
    <property type="match status" value="1"/>
</dbReference>
<feature type="transmembrane region" description="Helical" evidence="7">
    <location>
        <begin position="77"/>
        <end position="98"/>
    </location>
</feature>
<organism evidence="9 10">
    <name type="scientific">Spirosoma profusum</name>
    <dbReference type="NCBI Taxonomy" id="2771354"/>
    <lineage>
        <taxon>Bacteria</taxon>
        <taxon>Pseudomonadati</taxon>
        <taxon>Bacteroidota</taxon>
        <taxon>Cytophagia</taxon>
        <taxon>Cytophagales</taxon>
        <taxon>Cytophagaceae</taxon>
        <taxon>Spirosoma</taxon>
    </lineage>
</organism>
<dbReference type="SUPFAM" id="SSF161098">
    <property type="entry name" value="MetI-like"/>
    <property type="match status" value="1"/>
</dbReference>
<evidence type="ECO:0000259" key="8">
    <source>
        <dbReference type="PROSITE" id="PS50928"/>
    </source>
</evidence>
<evidence type="ECO:0000313" key="10">
    <source>
        <dbReference type="Proteomes" id="UP000598820"/>
    </source>
</evidence>
<feature type="domain" description="ABC transmembrane type-1" evidence="8">
    <location>
        <begin position="73"/>
        <end position="280"/>
    </location>
</feature>
<name>A0A926Y2J1_9BACT</name>
<gene>
    <name evidence="9" type="ORF">IC229_20865</name>
</gene>
<reference evidence="9" key="1">
    <citation type="submission" date="2020-09" db="EMBL/GenBank/DDBJ databases">
        <authorList>
            <person name="Kim M.K."/>
        </authorList>
    </citation>
    <scope>NUCLEOTIDE SEQUENCE</scope>
    <source>
        <strain evidence="9">BT702</strain>
    </source>
</reference>
<keyword evidence="4 7" id="KW-0812">Transmembrane</keyword>
<dbReference type="InterPro" id="IPR000515">
    <property type="entry name" value="MetI-like"/>
</dbReference>
<proteinExistence type="inferred from homology"/>